<sequence>MGAIPWRFKSSLAHQLVNLNDAKGRLAQLVRALRLHRRCRGFESLSGHQSLYLNKMQIGLREQKEDLIVQETIADKDILDWMRVVEDIDNMEGNKVSGDVLHFIKGLVPPEENFSLSRNYLIEQMRNYFDSLKDSGYSEKELEQAWSMLRISGINEAELFDNQEI</sequence>
<dbReference type="Proteomes" id="UP000034581">
    <property type="component" value="Unassembled WGS sequence"/>
</dbReference>
<evidence type="ECO:0000313" key="1">
    <source>
        <dbReference type="EMBL" id="KKP70110.1"/>
    </source>
</evidence>
<reference evidence="1 2" key="1">
    <citation type="journal article" date="2015" name="Nature">
        <title>rRNA introns, odd ribosomes, and small enigmatic genomes across a large radiation of phyla.</title>
        <authorList>
            <person name="Brown C.T."/>
            <person name="Hug L.A."/>
            <person name="Thomas B.C."/>
            <person name="Sharon I."/>
            <person name="Castelle C.J."/>
            <person name="Singh A."/>
            <person name="Wilkins M.J."/>
            <person name="Williams K.H."/>
            <person name="Banfield J.F."/>
        </authorList>
    </citation>
    <scope>NUCLEOTIDE SEQUENCE [LARGE SCALE GENOMIC DNA]</scope>
</reference>
<gene>
    <name evidence="1" type="ORF">UR67_C0001G0019</name>
</gene>
<evidence type="ECO:0000313" key="2">
    <source>
        <dbReference type="Proteomes" id="UP000034581"/>
    </source>
</evidence>
<comment type="caution">
    <text evidence="1">The sequence shown here is derived from an EMBL/GenBank/DDBJ whole genome shotgun (WGS) entry which is preliminary data.</text>
</comment>
<dbReference type="AntiFam" id="ANF00013">
    <property type="entry name" value="tRNA translation"/>
</dbReference>
<proteinExistence type="predicted"/>
<dbReference type="EMBL" id="LBQB01000001">
    <property type="protein sequence ID" value="KKP70110.1"/>
    <property type="molecule type" value="Genomic_DNA"/>
</dbReference>
<dbReference type="STRING" id="1618350.UR67_C0001G0019"/>
<accession>A0A0G0E449</accession>
<dbReference type="AlphaFoldDB" id="A0A0G0E449"/>
<name>A0A0G0E449_UNCC3</name>
<protein>
    <submittedName>
        <fullName evidence="1">Uncharacterized protein</fullName>
    </submittedName>
</protein>
<organism evidence="1 2">
    <name type="scientific">candidate division CPR3 bacterium GW2011_GWF2_35_18</name>
    <dbReference type="NCBI Taxonomy" id="1618350"/>
    <lineage>
        <taxon>Bacteria</taxon>
        <taxon>Bacteria division CPR3</taxon>
    </lineage>
</organism>